<name>A0A2M7R7J3_9BACT</name>
<reference evidence="3" key="1">
    <citation type="submission" date="2017-09" db="EMBL/GenBank/DDBJ databases">
        <title>Depth-based differentiation of microbial function through sediment-hosted aquifers and enrichment of novel symbionts in the deep terrestrial subsurface.</title>
        <authorList>
            <person name="Probst A.J."/>
            <person name="Ladd B."/>
            <person name="Jarett J.K."/>
            <person name="Geller-Mcgrath D.E."/>
            <person name="Sieber C.M.K."/>
            <person name="Emerson J.B."/>
            <person name="Anantharaman K."/>
            <person name="Thomas B.C."/>
            <person name="Malmstrom R."/>
            <person name="Stieglmeier M."/>
            <person name="Klingl A."/>
            <person name="Woyke T."/>
            <person name="Ryan C.M."/>
            <person name="Banfield J.F."/>
        </authorList>
    </citation>
    <scope>NUCLEOTIDE SEQUENCE [LARGE SCALE GENOMIC DNA]</scope>
</reference>
<dbReference type="Pfam" id="PF00481">
    <property type="entry name" value="PP2C"/>
    <property type="match status" value="1"/>
</dbReference>
<dbReference type="SUPFAM" id="SSF81606">
    <property type="entry name" value="PP2C-like"/>
    <property type="match status" value="1"/>
</dbReference>
<gene>
    <name evidence="2" type="ORF">COY73_01145</name>
</gene>
<dbReference type="Proteomes" id="UP000230767">
    <property type="component" value="Unassembled WGS sequence"/>
</dbReference>
<dbReference type="CDD" id="cd00143">
    <property type="entry name" value="PP2Cc"/>
    <property type="match status" value="1"/>
</dbReference>
<dbReference type="AlphaFoldDB" id="A0A2M7R7J3"/>
<evidence type="ECO:0000259" key="1">
    <source>
        <dbReference type="PROSITE" id="PS51746"/>
    </source>
</evidence>
<dbReference type="PROSITE" id="PS51746">
    <property type="entry name" value="PPM_2"/>
    <property type="match status" value="1"/>
</dbReference>
<dbReference type="InterPro" id="IPR001932">
    <property type="entry name" value="PPM-type_phosphatase-like_dom"/>
</dbReference>
<evidence type="ECO:0000313" key="2">
    <source>
        <dbReference type="EMBL" id="PIY89352.1"/>
    </source>
</evidence>
<dbReference type="Gene3D" id="3.60.40.10">
    <property type="entry name" value="PPM-type phosphatase domain"/>
    <property type="match status" value="1"/>
</dbReference>
<comment type="caution">
    <text evidence="2">The sequence shown here is derived from an EMBL/GenBank/DDBJ whole genome shotgun (WGS) entry which is preliminary data.</text>
</comment>
<dbReference type="GO" id="GO:0004722">
    <property type="term" value="F:protein serine/threonine phosphatase activity"/>
    <property type="evidence" value="ECO:0007669"/>
    <property type="project" value="InterPro"/>
</dbReference>
<dbReference type="InterPro" id="IPR036457">
    <property type="entry name" value="PPM-type-like_dom_sf"/>
</dbReference>
<protein>
    <recommendedName>
        <fullName evidence="1">PPM-type phosphatase domain-containing protein</fullName>
    </recommendedName>
</protein>
<dbReference type="EMBL" id="PFLW01000032">
    <property type="protein sequence ID" value="PIY89352.1"/>
    <property type="molecule type" value="Genomic_DNA"/>
</dbReference>
<organism evidence="2 3">
    <name type="scientific">Candidatus Nealsonbacteria bacterium CG_4_10_14_0_8_um_filter_37_14</name>
    <dbReference type="NCBI Taxonomy" id="1974684"/>
    <lineage>
        <taxon>Bacteria</taxon>
        <taxon>Candidatus Nealsoniibacteriota</taxon>
    </lineage>
</organism>
<dbReference type="SMART" id="SM00332">
    <property type="entry name" value="PP2Cc"/>
    <property type="match status" value="1"/>
</dbReference>
<feature type="domain" description="PPM-type phosphatase" evidence="1">
    <location>
        <begin position="4"/>
        <end position="245"/>
    </location>
</feature>
<evidence type="ECO:0000313" key="3">
    <source>
        <dbReference type="Proteomes" id="UP000230767"/>
    </source>
</evidence>
<accession>A0A2M7R7J3</accession>
<dbReference type="InterPro" id="IPR015655">
    <property type="entry name" value="PP2C"/>
</dbReference>
<proteinExistence type="predicted"/>
<dbReference type="PANTHER" id="PTHR47992">
    <property type="entry name" value="PROTEIN PHOSPHATASE"/>
    <property type="match status" value="1"/>
</dbReference>
<sequence length="253" mass="28679">MEFKSVIISEKGRREALEDSYFLDMNFANRGWIFGGIYDGHNGSFAAEYASENLHLTFLKELLSGFTVEKAFSFSYQQISTKLKNEKSGTTAVNFFIRDGEVFTANIGDSRAIVIGENKVNQLTIDHRVNNPEERERIKKSGGRILGSYVIRGFSGVMNTRVFGDQYFRPVGVISIPFLNRYKISKEDLFLIVGCDGLFDFMENEEVAILAREYPEPDQLAKALKKEVLINRNGTDNLTIITLKIKNCQTCHV</sequence>